<dbReference type="EMBL" id="HBJA01099525">
    <property type="protein sequence ID" value="CAE0823140.1"/>
    <property type="molecule type" value="Transcribed_RNA"/>
</dbReference>
<organism evidence="6">
    <name type="scientific">Eutreptiella gymnastica</name>
    <dbReference type="NCBI Taxonomy" id="73025"/>
    <lineage>
        <taxon>Eukaryota</taxon>
        <taxon>Discoba</taxon>
        <taxon>Euglenozoa</taxon>
        <taxon>Euglenida</taxon>
        <taxon>Spirocuta</taxon>
        <taxon>Euglenophyceae</taxon>
        <taxon>Eutreptiales</taxon>
        <taxon>Eutreptiaceae</taxon>
        <taxon>Eutreptiella</taxon>
    </lineage>
</organism>
<reference evidence="6" key="1">
    <citation type="submission" date="2021-01" db="EMBL/GenBank/DDBJ databases">
        <authorList>
            <person name="Corre E."/>
            <person name="Pelletier E."/>
            <person name="Niang G."/>
            <person name="Scheremetjew M."/>
            <person name="Finn R."/>
            <person name="Kale V."/>
            <person name="Holt S."/>
            <person name="Cochrane G."/>
            <person name="Meng A."/>
            <person name="Brown T."/>
            <person name="Cohen L."/>
        </authorList>
    </citation>
    <scope>NUCLEOTIDE SEQUENCE</scope>
    <source>
        <strain evidence="6">CCMP1594</strain>
    </source>
</reference>
<accession>A0A7S4G2G0</accession>
<keyword evidence="3" id="KW-0966">Cell projection</keyword>
<evidence type="ECO:0000256" key="3">
    <source>
        <dbReference type="ARBA" id="ARBA00023273"/>
    </source>
</evidence>
<comment type="similarity">
    <text evidence="4">Belongs to the ropporin family.</text>
</comment>
<protein>
    <recommendedName>
        <fullName evidence="7">RIIa domain-containing protein</fullName>
    </recommendedName>
</protein>
<dbReference type="CDD" id="cd22985">
    <property type="entry name" value="DD_CrRSP11-like"/>
    <property type="match status" value="1"/>
</dbReference>
<evidence type="ECO:0000313" key="6">
    <source>
        <dbReference type="EMBL" id="CAE0823140.1"/>
    </source>
</evidence>
<proteinExistence type="inferred from homology"/>
<comment type="subcellular location">
    <subcellularLocation>
        <location evidence="1">Cell projection</location>
        <location evidence="1">Cilium</location>
        <location evidence="1">Flagellum</location>
    </subcellularLocation>
</comment>
<evidence type="ECO:0000256" key="5">
    <source>
        <dbReference type="SAM" id="MobiDB-lite"/>
    </source>
</evidence>
<evidence type="ECO:0000256" key="1">
    <source>
        <dbReference type="ARBA" id="ARBA00004230"/>
    </source>
</evidence>
<keyword evidence="2" id="KW-0282">Flagellum</keyword>
<evidence type="ECO:0000256" key="2">
    <source>
        <dbReference type="ARBA" id="ARBA00022846"/>
    </source>
</evidence>
<keyword evidence="2" id="KW-0969">Cilium</keyword>
<dbReference type="PANTHER" id="PTHR14952">
    <property type="entry name" value="ROPPORIN-1-LIKE PROTEIN"/>
    <property type="match status" value="1"/>
</dbReference>
<dbReference type="GO" id="GO:0031514">
    <property type="term" value="C:motile cilium"/>
    <property type="evidence" value="ECO:0007669"/>
    <property type="project" value="UniProtKB-SubCell"/>
</dbReference>
<gene>
    <name evidence="6" type="ORF">EGYM00163_LOCUS34341</name>
</gene>
<dbReference type="AlphaFoldDB" id="A0A7S4G2G0"/>
<feature type="compositionally biased region" description="Low complexity" evidence="5">
    <location>
        <begin position="74"/>
        <end position="89"/>
    </location>
</feature>
<dbReference type="Gene3D" id="1.20.890.10">
    <property type="entry name" value="cAMP-dependent protein kinase regulatory subunit, dimerization-anchoring domain"/>
    <property type="match status" value="1"/>
</dbReference>
<name>A0A7S4G2G0_9EUGL</name>
<evidence type="ECO:0008006" key="7">
    <source>
        <dbReference type="Google" id="ProtNLM"/>
    </source>
</evidence>
<sequence>MDNNVMYCAEQIKIPLELGTVLKQFTKAVILEEPKDLYKWSSNYFAQLANLPAAFGPNGEYLDGVMHDLKHKPGAAAAPQPDDSQAPGAEPQQETMEQHGQVEEEGGMGKSQEAEQEAEQADVVNEIFTRYNTEDGRIHQDTVSLIFGELQEKLNFEMTEDDYSQYMNMLAPDEEGFCNIADVYNLFFQQEEGEEEEA</sequence>
<dbReference type="PANTHER" id="PTHR14952:SF9">
    <property type="entry name" value="EF-HAND DOMAIN-CONTAINING PROTEIN"/>
    <property type="match status" value="1"/>
</dbReference>
<feature type="region of interest" description="Disordered" evidence="5">
    <location>
        <begin position="72"/>
        <end position="120"/>
    </location>
</feature>
<dbReference type="SUPFAM" id="SSF47391">
    <property type="entry name" value="Dimerization-anchoring domain of cAMP-dependent PK regulatory subunit"/>
    <property type="match status" value="1"/>
</dbReference>
<evidence type="ECO:0000256" key="4">
    <source>
        <dbReference type="ARBA" id="ARBA00035651"/>
    </source>
</evidence>